<dbReference type="SUPFAM" id="SSF82693">
    <property type="entry name" value="Multidrug efflux transporter AcrB pore domain, PN1, PN2, PC1 and PC2 subdomains"/>
    <property type="match status" value="2"/>
</dbReference>
<dbReference type="InterPro" id="IPR027463">
    <property type="entry name" value="AcrB_DN_DC_subdom"/>
</dbReference>
<dbReference type="PANTHER" id="PTHR32063:SF76">
    <property type="entry name" value="EFFLUX PUMP MEMBRANE TRANSPORTER"/>
    <property type="match status" value="1"/>
</dbReference>
<dbReference type="SUPFAM" id="SSF82714">
    <property type="entry name" value="Multidrug efflux transporter AcrB TolC docking domain, DN and DC subdomains"/>
    <property type="match status" value="1"/>
</dbReference>
<name>A0A090T404_9VIBR</name>
<feature type="transmembrane region" description="Helical" evidence="1">
    <location>
        <begin position="442"/>
        <end position="462"/>
    </location>
</feature>
<evidence type="ECO:0000256" key="1">
    <source>
        <dbReference type="SAM" id="Phobius"/>
    </source>
</evidence>
<reference evidence="2 3" key="2">
    <citation type="submission" date="2014-09" db="EMBL/GenBank/DDBJ databases">
        <authorList>
            <consortium name="NBRP consortium"/>
            <person name="Sawabe T."/>
            <person name="Meirelles P."/>
            <person name="Nakanishi M."/>
            <person name="Sayaka M."/>
            <person name="Hattori M."/>
            <person name="Ohkuma M."/>
        </authorList>
    </citation>
    <scope>NUCLEOTIDE SEQUENCE [LARGE SCALE GENOMIC DNA]</scope>
    <source>
        <strain evidence="2 3">JCM 19240</strain>
    </source>
</reference>
<comment type="caution">
    <text evidence="2">The sequence shown here is derived from an EMBL/GenBank/DDBJ whole genome shotgun (WGS) entry which is preliminary data.</text>
</comment>
<dbReference type="SUPFAM" id="SSF82866">
    <property type="entry name" value="Multidrug efflux transporter AcrB transmembrane domain"/>
    <property type="match status" value="1"/>
</dbReference>
<gene>
    <name evidence="2" type="ORF">JCM19240_4216</name>
</gene>
<dbReference type="Gene3D" id="3.30.70.1430">
    <property type="entry name" value="Multidrug efflux transporter AcrB pore domain"/>
    <property type="match status" value="1"/>
</dbReference>
<dbReference type="Pfam" id="PF00873">
    <property type="entry name" value="ACR_tran"/>
    <property type="match status" value="1"/>
</dbReference>
<dbReference type="Gene3D" id="3.30.70.1320">
    <property type="entry name" value="Multidrug efflux transporter AcrB pore domain like"/>
    <property type="match status" value="1"/>
</dbReference>
<dbReference type="EMBL" id="BBMT01000005">
    <property type="protein sequence ID" value="GAL34666.1"/>
    <property type="molecule type" value="Genomic_DNA"/>
</dbReference>
<protein>
    <submittedName>
        <fullName evidence="2">RND efflux system inner membrane transporter CmeB</fullName>
    </submittedName>
</protein>
<dbReference type="GO" id="GO:0005886">
    <property type="term" value="C:plasma membrane"/>
    <property type="evidence" value="ECO:0007669"/>
    <property type="project" value="TreeGrafter"/>
</dbReference>
<dbReference type="Proteomes" id="UP000029224">
    <property type="component" value="Unassembled WGS sequence"/>
</dbReference>
<dbReference type="PANTHER" id="PTHR32063">
    <property type="match status" value="1"/>
</dbReference>
<evidence type="ECO:0000313" key="2">
    <source>
        <dbReference type="EMBL" id="GAL34666.1"/>
    </source>
</evidence>
<keyword evidence="1" id="KW-0812">Transmembrane</keyword>
<dbReference type="AlphaFoldDB" id="A0A090T404"/>
<dbReference type="InterPro" id="IPR001036">
    <property type="entry name" value="Acrflvin-R"/>
</dbReference>
<evidence type="ECO:0000313" key="3">
    <source>
        <dbReference type="Proteomes" id="UP000029224"/>
    </source>
</evidence>
<feature type="transmembrane region" description="Helical" evidence="1">
    <location>
        <begin position="339"/>
        <end position="358"/>
    </location>
</feature>
<reference evidence="2 3" key="1">
    <citation type="submission" date="2014-09" db="EMBL/GenBank/DDBJ databases">
        <title>Vibrio maritimus JCM 19240. (C210) whole genome shotgun sequence.</title>
        <authorList>
            <person name="Sawabe T."/>
            <person name="Meirelles P."/>
            <person name="Nakanishi M."/>
            <person name="Sayaka M."/>
            <person name="Hattori M."/>
            <person name="Ohkuma M."/>
        </authorList>
    </citation>
    <scope>NUCLEOTIDE SEQUENCE [LARGE SCALE GENOMIC DNA]</scope>
    <source>
        <strain evidence="2 3">JCM 19240</strain>
    </source>
</reference>
<dbReference type="GO" id="GO:0042910">
    <property type="term" value="F:xenobiotic transmembrane transporter activity"/>
    <property type="evidence" value="ECO:0007669"/>
    <property type="project" value="TreeGrafter"/>
</dbReference>
<accession>A0A090T404</accession>
<dbReference type="PRINTS" id="PR00702">
    <property type="entry name" value="ACRIFLAVINRP"/>
</dbReference>
<sequence>MLSKFFIYRPKFAFVISIVLALIGAVAIKLMPVSDYPDITPPVINVVAVYPGASAETIESVVGAAIEAEVNGVDDMLYMDSRAANDGSYRLQVTFNIGTDPDMAQVNVQNRVSAALPLLPAVVNSMGVQVFKASSDTLIALAVHSPNDTYSETHLNTWVEINLQDRLARIPGVGDTNVLGTSYAMRIWLDVDKMKALNVTTSEVRQALIDQNAQSPAGQLGATVVSDDVSFQIPLLGEERLTDVDEFASIMVKTDTDGSNIYVSDIADIEMGNDRYESYARLNGKPASLMTISLAPGANALQTGAAIKEMLAATPWPHDMDYAYPFDITNFIEDSISDITETLLIAAVLVVVVTYLFLGNIRATIVPLVAIPVSLVGTFFFMDAIGFTINTITLFGLILAIGIVVDNAILVIENVERLLNENLDYSQAKATFEAMKEVTGPIIASTLVMLAVFLPVSFLPGITGRCSRSLD</sequence>
<feature type="transmembrane region" description="Helical" evidence="1">
    <location>
        <begin position="392"/>
        <end position="412"/>
    </location>
</feature>
<dbReference type="Gene3D" id="1.20.1640.10">
    <property type="entry name" value="Multidrug efflux transporter AcrB transmembrane domain"/>
    <property type="match status" value="1"/>
</dbReference>
<keyword evidence="1" id="KW-1133">Transmembrane helix</keyword>
<organism evidence="2 3">
    <name type="scientific">Vibrio maritimus</name>
    <dbReference type="NCBI Taxonomy" id="990268"/>
    <lineage>
        <taxon>Bacteria</taxon>
        <taxon>Pseudomonadati</taxon>
        <taxon>Pseudomonadota</taxon>
        <taxon>Gammaproteobacteria</taxon>
        <taxon>Vibrionales</taxon>
        <taxon>Vibrionaceae</taxon>
        <taxon>Vibrio</taxon>
    </lineage>
</organism>
<keyword evidence="3" id="KW-1185">Reference proteome</keyword>
<dbReference type="FunFam" id="3.30.70.1430:FF:000001">
    <property type="entry name" value="Efflux pump membrane transporter"/>
    <property type="match status" value="1"/>
</dbReference>
<proteinExistence type="predicted"/>
<feature type="transmembrane region" description="Helical" evidence="1">
    <location>
        <begin position="365"/>
        <end position="386"/>
    </location>
</feature>
<keyword evidence="1" id="KW-0472">Membrane</keyword>
<dbReference type="Gene3D" id="3.30.2090.10">
    <property type="entry name" value="Multidrug efflux transporter AcrB TolC docking domain, DN and DC subdomains"/>
    <property type="match status" value="1"/>
</dbReference>